<feature type="region of interest" description="Disordered" evidence="1">
    <location>
        <begin position="134"/>
        <end position="162"/>
    </location>
</feature>
<feature type="region of interest" description="Disordered" evidence="1">
    <location>
        <begin position="1"/>
        <end position="68"/>
    </location>
</feature>
<feature type="compositionally biased region" description="Polar residues" evidence="1">
    <location>
        <begin position="55"/>
        <end position="68"/>
    </location>
</feature>
<keyword evidence="3" id="KW-1185">Reference proteome</keyword>
<name>A0ABQ8F9D5_9FUNG</name>
<dbReference type="EMBL" id="JAFCIX010000335">
    <property type="protein sequence ID" value="KAH6594437.1"/>
    <property type="molecule type" value="Genomic_DNA"/>
</dbReference>
<organism evidence="2 3">
    <name type="scientific">Batrachochytrium salamandrivorans</name>
    <dbReference type="NCBI Taxonomy" id="1357716"/>
    <lineage>
        <taxon>Eukaryota</taxon>
        <taxon>Fungi</taxon>
        <taxon>Fungi incertae sedis</taxon>
        <taxon>Chytridiomycota</taxon>
        <taxon>Chytridiomycota incertae sedis</taxon>
        <taxon>Chytridiomycetes</taxon>
        <taxon>Rhizophydiales</taxon>
        <taxon>Rhizophydiales incertae sedis</taxon>
        <taxon>Batrachochytrium</taxon>
    </lineage>
</organism>
<evidence type="ECO:0000313" key="2">
    <source>
        <dbReference type="EMBL" id="KAH6594437.1"/>
    </source>
</evidence>
<reference evidence="2 3" key="1">
    <citation type="submission" date="2021-02" db="EMBL/GenBank/DDBJ databases">
        <title>Variation within the Batrachochytrium salamandrivorans European outbreak.</title>
        <authorList>
            <person name="Kelly M."/>
            <person name="Pasmans F."/>
            <person name="Shea T.P."/>
            <person name="Munoz J.F."/>
            <person name="Carranza S."/>
            <person name="Cuomo C.A."/>
            <person name="Martel A."/>
        </authorList>
    </citation>
    <scope>NUCLEOTIDE SEQUENCE [LARGE SCALE GENOMIC DNA]</scope>
    <source>
        <strain evidence="2 3">AMFP18/2</strain>
    </source>
</reference>
<protein>
    <submittedName>
        <fullName evidence="2">Uncharacterized protein</fullName>
    </submittedName>
</protein>
<feature type="compositionally biased region" description="Acidic residues" evidence="1">
    <location>
        <begin position="422"/>
        <end position="436"/>
    </location>
</feature>
<sequence>MTNNASCSRVTQKTTEESRGAPSQRRNMLPTLASTNRVEPLLHHPNESLGLMGGTDQQPKSPSCVTPQKKNKWTSFRLFMGKILNSITHPLHKPSSCTGLHTGRVQHNAPGNDNHSEGYHAPRPVSSGIVFSEPTPTRPASPHLCNVSTQRMSSPKPKKTRFTSLNTGVSTFQSPSNISGPSRILTTQFISAFNCNTSEFDTPNPLSPRPISKRKTRPTAEYQRVCKRHKPNEVVHDITTIFKQNDSSSVNFGKRFFIHSITSTSKPPIPMLSSFINERLKCRMQLSRLAIPYFTYRSILSKKYQVGSRNPGNITSEHEIARRHGDYPHHPTDVDTSKHSSAISCSIQNLIESHGMTEEGVPDTDFPRNPNILHNPSMIAGYLSFIAKDNWMISRRIDIPDFLYNLNNSQDSLTVSSRNETTSEDDEIESGSETDSDFSRESIESIDSQDPPMVVSAHNWVMAGGNRMKSANVISYNCLSAPGDFDGSSIVSSHNGIITEDDWMESGSETGSRLLIRVGQLPRLSIFFE</sequence>
<comment type="caution">
    <text evidence="2">The sequence shown here is derived from an EMBL/GenBank/DDBJ whole genome shotgun (WGS) entry which is preliminary data.</text>
</comment>
<proteinExistence type="predicted"/>
<evidence type="ECO:0000256" key="1">
    <source>
        <dbReference type="SAM" id="MobiDB-lite"/>
    </source>
</evidence>
<dbReference type="Proteomes" id="UP001648503">
    <property type="component" value="Unassembled WGS sequence"/>
</dbReference>
<feature type="region of interest" description="Disordered" evidence="1">
    <location>
        <begin position="413"/>
        <end position="449"/>
    </location>
</feature>
<gene>
    <name evidence="2" type="ORF">BASA50_006684</name>
</gene>
<evidence type="ECO:0000313" key="3">
    <source>
        <dbReference type="Proteomes" id="UP001648503"/>
    </source>
</evidence>
<feature type="compositionally biased region" description="Polar residues" evidence="1">
    <location>
        <begin position="1"/>
        <end position="13"/>
    </location>
</feature>
<accession>A0ABQ8F9D5</accession>